<feature type="compositionally biased region" description="Low complexity" evidence="1">
    <location>
        <begin position="358"/>
        <end position="370"/>
    </location>
</feature>
<dbReference type="Gene3D" id="3.30.720.160">
    <property type="entry name" value="Bifunctional DNA primase/polymerase, N-terminal"/>
    <property type="match status" value="1"/>
</dbReference>
<dbReference type="InterPro" id="IPR015330">
    <property type="entry name" value="DNA_primase/pol_bifunc_N"/>
</dbReference>
<dbReference type="EMBL" id="JAXOTQ010000009">
    <property type="protein sequence ID" value="MDZ5489682.1"/>
    <property type="molecule type" value="Genomic_DNA"/>
</dbReference>
<dbReference type="InterPro" id="IPR027417">
    <property type="entry name" value="P-loop_NTPase"/>
</dbReference>
<keyword evidence="4" id="KW-1185">Reference proteome</keyword>
<dbReference type="Pfam" id="PF13481">
    <property type="entry name" value="AAA_25"/>
    <property type="match status" value="1"/>
</dbReference>
<reference evidence="3 4" key="1">
    <citation type="submission" date="2023-12" db="EMBL/GenBank/DDBJ databases">
        <title>Micromonospora sp. nov., isolated from Atacama Desert.</title>
        <authorList>
            <person name="Carro L."/>
            <person name="Golinska P."/>
            <person name="Klenk H.-P."/>
            <person name="Goodfellow M."/>
        </authorList>
    </citation>
    <scope>NUCLEOTIDE SEQUENCE [LARGE SCALE GENOMIC DNA]</scope>
    <source>
        <strain evidence="3 4">4G53</strain>
    </source>
</reference>
<dbReference type="RefSeq" id="WP_322439973.1">
    <property type="nucleotide sequence ID" value="NZ_JAXOTQ010000009.1"/>
</dbReference>
<protein>
    <submittedName>
        <fullName evidence="3">AAA family ATPase</fullName>
    </submittedName>
</protein>
<comment type="caution">
    <text evidence="3">The sequence shown here is derived from an EMBL/GenBank/DDBJ whole genome shotgun (WGS) entry which is preliminary data.</text>
</comment>
<evidence type="ECO:0000256" key="1">
    <source>
        <dbReference type="SAM" id="MobiDB-lite"/>
    </source>
</evidence>
<dbReference type="SUPFAM" id="SSF52540">
    <property type="entry name" value="P-loop containing nucleoside triphosphate hydrolases"/>
    <property type="match status" value="1"/>
</dbReference>
<evidence type="ECO:0000313" key="3">
    <source>
        <dbReference type="EMBL" id="MDZ5489682.1"/>
    </source>
</evidence>
<dbReference type="SUPFAM" id="SSF56747">
    <property type="entry name" value="Prim-pol domain"/>
    <property type="match status" value="1"/>
</dbReference>
<sequence>MTAALEPAALTAADVTAAAYQWHQAGFCVLPVKADGSKAPDVTTWTRYQREQSTDRQIKAWFGNHKRAGLGIVCGAVSGGLEMFELEGRCLADGARDKLVPALEAAGVLDVWRRLVNGYAEWTPSGGLHLLYRLADREVPGNTKVAQRPARENELDDREREILRKNPDKIFRRVLAETRGEGGFVVAAPSHGTTHSSGRPWVLAKKAQPGRVPTISWDERVALFAAVHAVLDETPEPEPVQPRSQLTRGEVGERPGDVWAAQTDWSDILTPHGWHHVYRRGDMDFWRRPGKDIGWSARTGGRHDGLYVWSTSTEFPTEVHISKFRAHAILNHGGNDSAAASDLRRLGYGGQPDERRLAPSPAADPAAGGHSAEHAGWPDGTVPERPADEGEQPSHLDRLRAALVDSAGLDNIPDPDPLVGADILFRDCLAWMVGKPGCMKSFTALDLAGCVATGETWQGYQVSQGPVLYLVAEGVRGIKKRVRAWEQSMGRRMGGVYFLPVAVQSKNASQWAALVDLASELRPALVVVDTQARVTVGVEENSNTEMGEFVHQAEKLRAASAACVLIVHHIGRNGDTGRGATTLDGALSTVIKVTKDEDRVKLECQKNKDGTEWEPIELRAVPTGDSLVLMVDNGATQPKANSAASRKWVREWWSIFEADPMTPAKLMATLGVAESTFYRTAKELIDASAAAKEGRGSATRYRLLHAPTPT</sequence>
<feature type="domain" description="DNA primase/polymerase bifunctional N-terminal" evidence="2">
    <location>
        <begin position="19"/>
        <end position="215"/>
    </location>
</feature>
<proteinExistence type="predicted"/>
<evidence type="ECO:0000259" key="2">
    <source>
        <dbReference type="SMART" id="SM00943"/>
    </source>
</evidence>
<dbReference type="SMART" id="SM00943">
    <property type="entry name" value="Prim-Pol"/>
    <property type="match status" value="1"/>
</dbReference>
<feature type="region of interest" description="Disordered" evidence="1">
    <location>
        <begin position="341"/>
        <end position="393"/>
    </location>
</feature>
<dbReference type="Gene3D" id="3.40.50.300">
    <property type="entry name" value="P-loop containing nucleotide triphosphate hydrolases"/>
    <property type="match status" value="1"/>
</dbReference>
<evidence type="ECO:0000313" key="4">
    <source>
        <dbReference type="Proteomes" id="UP001290101"/>
    </source>
</evidence>
<accession>A0ABU5JAR1</accession>
<name>A0ABU5JAR1_9ACTN</name>
<dbReference type="Pfam" id="PF09250">
    <property type="entry name" value="Prim-Pol"/>
    <property type="match status" value="1"/>
</dbReference>
<gene>
    <name evidence="3" type="ORF">U2F25_09420</name>
</gene>
<dbReference type="Proteomes" id="UP001290101">
    <property type="component" value="Unassembled WGS sequence"/>
</dbReference>
<organism evidence="3 4">
    <name type="scientific">Micromonospora sicca</name>
    <dbReference type="NCBI Taxonomy" id="2202420"/>
    <lineage>
        <taxon>Bacteria</taxon>
        <taxon>Bacillati</taxon>
        <taxon>Actinomycetota</taxon>
        <taxon>Actinomycetes</taxon>
        <taxon>Micromonosporales</taxon>
        <taxon>Micromonosporaceae</taxon>
        <taxon>Micromonospora</taxon>
    </lineage>
</organism>